<evidence type="ECO:0000313" key="4">
    <source>
        <dbReference type="Proteomes" id="UP000646365"/>
    </source>
</evidence>
<feature type="compositionally biased region" description="Basic and acidic residues" evidence="1">
    <location>
        <begin position="108"/>
        <end position="121"/>
    </location>
</feature>
<dbReference type="InterPro" id="IPR035437">
    <property type="entry name" value="SNase_OB-fold_sf"/>
</dbReference>
<name>A0A8J2Z0V6_9PROT</name>
<keyword evidence="2" id="KW-0472">Membrane</keyword>
<keyword evidence="2" id="KW-1133">Transmembrane helix</keyword>
<comment type="caution">
    <text evidence="3">The sequence shown here is derived from an EMBL/GenBank/DDBJ whole genome shotgun (WGS) entry which is preliminary data.</text>
</comment>
<proteinExistence type="predicted"/>
<evidence type="ECO:0008006" key="5">
    <source>
        <dbReference type="Google" id="ProtNLM"/>
    </source>
</evidence>
<feature type="compositionally biased region" description="Pro residues" evidence="1">
    <location>
        <begin position="41"/>
        <end position="53"/>
    </location>
</feature>
<dbReference type="SUPFAM" id="SSF50199">
    <property type="entry name" value="Staphylococcal nuclease"/>
    <property type="match status" value="1"/>
</dbReference>
<reference evidence="3" key="1">
    <citation type="journal article" date="2014" name="Int. J. Syst. Evol. Microbiol.">
        <title>Complete genome sequence of Corynebacterium casei LMG S-19264T (=DSM 44701T), isolated from a smear-ripened cheese.</title>
        <authorList>
            <consortium name="US DOE Joint Genome Institute (JGI-PGF)"/>
            <person name="Walter F."/>
            <person name="Albersmeier A."/>
            <person name="Kalinowski J."/>
            <person name="Ruckert C."/>
        </authorList>
    </citation>
    <scope>NUCLEOTIDE SEQUENCE</scope>
    <source>
        <strain evidence="3">CGMCC 1.15725</strain>
    </source>
</reference>
<protein>
    <recommendedName>
        <fullName evidence="5">Thermonuclease family protein</fullName>
    </recommendedName>
</protein>
<sequence>MTKIVPPPAAGRFRRRILVASIGVLLVIGAGWGLLGRHAAPPEPASAPIPAATPPQTASETPPQTPPETPSEASAQATAPAAAPAPAAEAAPAAPEPPPLTAVQVAERPVHEVPPDKDPPKPDSVALDLSRPPPGVAGRHPSEGSTTSAPKQFAGAARVTGATSLMVGAVPVQLFGVKPPLPGDRCEQGGVSTSCVDLAKKRLLERLAASDQVNCRTPNPQPGLVVAFAICLDPRGIDLGSYLLNEGLALADTGQSYDYVGAEGVAKTLKHGLWKFR</sequence>
<evidence type="ECO:0000256" key="1">
    <source>
        <dbReference type="SAM" id="MobiDB-lite"/>
    </source>
</evidence>
<evidence type="ECO:0000256" key="2">
    <source>
        <dbReference type="SAM" id="Phobius"/>
    </source>
</evidence>
<dbReference type="RefSeq" id="WP_189052284.1">
    <property type="nucleotide sequence ID" value="NZ_BMJQ01000028.1"/>
</dbReference>
<keyword evidence="2" id="KW-0812">Transmembrane</keyword>
<dbReference type="Proteomes" id="UP000646365">
    <property type="component" value="Unassembled WGS sequence"/>
</dbReference>
<organism evidence="3 4">
    <name type="scientific">Aliidongia dinghuensis</name>
    <dbReference type="NCBI Taxonomy" id="1867774"/>
    <lineage>
        <taxon>Bacteria</taxon>
        <taxon>Pseudomonadati</taxon>
        <taxon>Pseudomonadota</taxon>
        <taxon>Alphaproteobacteria</taxon>
        <taxon>Rhodospirillales</taxon>
        <taxon>Dongiaceae</taxon>
        <taxon>Aliidongia</taxon>
    </lineage>
</organism>
<gene>
    <name evidence="3" type="ORF">GCM10011611_64080</name>
</gene>
<keyword evidence="4" id="KW-1185">Reference proteome</keyword>
<feature type="transmembrane region" description="Helical" evidence="2">
    <location>
        <begin position="17"/>
        <end position="35"/>
    </location>
</feature>
<reference evidence="3" key="2">
    <citation type="submission" date="2020-09" db="EMBL/GenBank/DDBJ databases">
        <authorList>
            <person name="Sun Q."/>
            <person name="Zhou Y."/>
        </authorList>
    </citation>
    <scope>NUCLEOTIDE SEQUENCE</scope>
    <source>
        <strain evidence="3">CGMCC 1.15725</strain>
    </source>
</reference>
<feature type="compositionally biased region" description="Low complexity" evidence="1">
    <location>
        <begin position="70"/>
        <end position="93"/>
    </location>
</feature>
<dbReference type="AlphaFoldDB" id="A0A8J2Z0V6"/>
<dbReference type="EMBL" id="BMJQ01000028">
    <property type="protein sequence ID" value="GGF48882.1"/>
    <property type="molecule type" value="Genomic_DNA"/>
</dbReference>
<feature type="region of interest" description="Disordered" evidence="1">
    <location>
        <begin position="40"/>
        <end position="154"/>
    </location>
</feature>
<accession>A0A8J2Z0V6</accession>
<evidence type="ECO:0000313" key="3">
    <source>
        <dbReference type="EMBL" id="GGF48882.1"/>
    </source>
</evidence>